<dbReference type="AlphaFoldDB" id="A0AA97M0H3"/>
<dbReference type="GO" id="GO:0031179">
    <property type="term" value="P:peptide modification"/>
    <property type="evidence" value="ECO:0007669"/>
    <property type="project" value="InterPro"/>
</dbReference>
<evidence type="ECO:0000313" key="3">
    <source>
        <dbReference type="Proteomes" id="UP000265719"/>
    </source>
</evidence>
<dbReference type="RefSeq" id="WP_068693832.1">
    <property type="nucleotide sequence ID" value="NZ_CP063196.1"/>
</dbReference>
<dbReference type="InterPro" id="IPR007822">
    <property type="entry name" value="LANC-like"/>
</dbReference>
<dbReference type="KEGG" id="thao:NI17_009795"/>
<dbReference type="Proteomes" id="UP000265719">
    <property type="component" value="Chromosome"/>
</dbReference>
<dbReference type="InterPro" id="IPR033889">
    <property type="entry name" value="LanC"/>
</dbReference>
<keyword evidence="1" id="KW-0862">Zinc</keyword>
<evidence type="ECO:0000256" key="1">
    <source>
        <dbReference type="PIRSR" id="PIRSR607822-1"/>
    </source>
</evidence>
<dbReference type="Pfam" id="PF05147">
    <property type="entry name" value="LANC_like"/>
    <property type="match status" value="1"/>
</dbReference>
<reference evidence="2" key="1">
    <citation type="submission" date="2020-10" db="EMBL/GenBank/DDBJ databases">
        <title>De novo genome project of the cellulose decomposer Thermobifida halotolerans type strain.</title>
        <authorList>
            <person name="Nagy I."/>
            <person name="Horvath B."/>
            <person name="Kukolya J."/>
            <person name="Nagy I."/>
            <person name="Orsini M."/>
        </authorList>
    </citation>
    <scope>NUCLEOTIDE SEQUENCE</scope>
    <source>
        <strain evidence="2">DSM 44931</strain>
    </source>
</reference>
<feature type="binding site" evidence="1">
    <location>
        <position position="313"/>
    </location>
    <ligand>
        <name>Zn(2+)</name>
        <dbReference type="ChEBI" id="CHEBI:29105"/>
    </ligand>
</feature>
<gene>
    <name evidence="2" type="ORF">NI17_009795</name>
</gene>
<accession>A0AA97M0H3</accession>
<dbReference type="Gene3D" id="1.50.10.20">
    <property type="match status" value="1"/>
</dbReference>
<feature type="binding site" evidence="1">
    <location>
        <position position="314"/>
    </location>
    <ligand>
        <name>Zn(2+)</name>
        <dbReference type="ChEBI" id="CHEBI:29105"/>
    </ligand>
</feature>
<keyword evidence="1" id="KW-0479">Metal-binding</keyword>
<protein>
    <submittedName>
        <fullName evidence="2">Lanthionine synthetase C family protein</fullName>
    </submittedName>
</protein>
<proteinExistence type="predicted"/>
<dbReference type="PRINTS" id="PR01955">
    <property type="entry name" value="LANCFRANKIA"/>
</dbReference>
<dbReference type="EMBL" id="CP063196">
    <property type="protein sequence ID" value="UOE21376.1"/>
    <property type="molecule type" value="Genomic_DNA"/>
</dbReference>
<sequence length="409" mass="44381">MTHGLPLVPKRGLDPAQRQSLAFGTPGTALLHIVRACTSAGDWDTAHQWVTSVTRGPVAAHTDASLFHGAPAVAFMLRIAAKRSYTTALATLDDHITALTRTRLDQAHARISRGELPRLGEYDLISGLTGIGVCLFQAQNTDLLREVLAYLVRLTATVTVEGRCLPGWWTLHGPSGRLDPRWPGGHANLGLAHGISGPLALLAQTMIHGITVPGQTRAIADINRVLDRWLRGLPHRPWWPGTVSAREWESKTLHQTGPQRPSWCYGTPGLARAQQLAALALSNPERQHTAETVLASCITDEAQLDQLRDDSLCHGWAGLVHTSRRAAEDAPHGSALVLAFSRLQDLWRHRRPYLPALPDHGGLLEGTVGAILAHHSVEHPVSPSLPASWWDACLLTTAPVKTTDLEGTR</sequence>
<dbReference type="CDD" id="cd04793">
    <property type="entry name" value="LanC"/>
    <property type="match status" value="1"/>
</dbReference>
<name>A0AA97M0H3_9ACTN</name>
<feature type="binding site" evidence="1">
    <location>
        <position position="264"/>
    </location>
    <ligand>
        <name>Zn(2+)</name>
        <dbReference type="ChEBI" id="CHEBI:29105"/>
    </ligand>
</feature>
<keyword evidence="3" id="KW-1185">Reference proteome</keyword>
<dbReference type="PRINTS" id="PR01950">
    <property type="entry name" value="LANCSUPER"/>
</dbReference>
<evidence type="ECO:0000313" key="2">
    <source>
        <dbReference type="EMBL" id="UOE21376.1"/>
    </source>
</evidence>
<organism evidence="2 3">
    <name type="scientific">Thermobifida halotolerans</name>
    <dbReference type="NCBI Taxonomy" id="483545"/>
    <lineage>
        <taxon>Bacteria</taxon>
        <taxon>Bacillati</taxon>
        <taxon>Actinomycetota</taxon>
        <taxon>Actinomycetes</taxon>
        <taxon>Streptosporangiales</taxon>
        <taxon>Nocardiopsidaceae</taxon>
        <taxon>Thermobifida</taxon>
    </lineage>
</organism>
<dbReference type="SMART" id="SM01260">
    <property type="entry name" value="LANC_like"/>
    <property type="match status" value="1"/>
</dbReference>
<dbReference type="SUPFAM" id="SSF158745">
    <property type="entry name" value="LanC-like"/>
    <property type="match status" value="1"/>
</dbReference>
<dbReference type="GO" id="GO:0046872">
    <property type="term" value="F:metal ion binding"/>
    <property type="evidence" value="ECO:0007669"/>
    <property type="project" value="UniProtKB-KW"/>
</dbReference>